<dbReference type="GO" id="GO:0016020">
    <property type="term" value="C:membrane"/>
    <property type="evidence" value="ECO:0007669"/>
    <property type="project" value="InterPro"/>
</dbReference>
<protein>
    <submittedName>
        <fullName evidence="3">EamA-like transporter family protein</fullName>
    </submittedName>
</protein>
<keyword evidence="1" id="KW-0812">Transmembrane</keyword>
<keyword evidence="1" id="KW-1133">Transmembrane helix</keyword>
<dbReference type="OrthoDB" id="9783707at2"/>
<evidence type="ECO:0000259" key="2">
    <source>
        <dbReference type="Pfam" id="PF00892"/>
    </source>
</evidence>
<evidence type="ECO:0000313" key="4">
    <source>
        <dbReference type="Proteomes" id="UP000186513"/>
    </source>
</evidence>
<feature type="transmembrane region" description="Helical" evidence="1">
    <location>
        <begin position="216"/>
        <end position="234"/>
    </location>
</feature>
<sequence>MPLSALALVIIAAFTHASWNLLAKRAADSRHFVWLYSAGTVLLWAPVIGLLFWHDAPQLDWRDGLALLVSALLHTAYSLALQRGYKVADLSVVYPMARGTGPLIAFFGAILVLGERPGWLAALGALLVVAGVFWLAGGPQLLRPGTDKRGLLWGVLTGAFIAAYTVWDGYSVKVLLLSPFLVDYVGNLLRFMLLLPRALADRAALWPEWLRYWKPALGVSVLGPLGYTLVLFAMQQAPVSHVAPARELSMMVGAWYGAKLLDEGELSRRLLAAAIIVAGVLCLALG</sequence>
<feature type="transmembrane region" description="Helical" evidence="1">
    <location>
        <begin position="150"/>
        <end position="167"/>
    </location>
</feature>
<feature type="transmembrane region" description="Helical" evidence="1">
    <location>
        <begin position="266"/>
        <end position="285"/>
    </location>
</feature>
<dbReference type="RefSeq" id="WP_072429491.1">
    <property type="nucleotide sequence ID" value="NZ_FPKR01000012.1"/>
</dbReference>
<proteinExistence type="predicted"/>
<dbReference type="InterPro" id="IPR000620">
    <property type="entry name" value="EamA_dom"/>
</dbReference>
<organism evidence="3 4">
    <name type="scientific">Chitinimonas taiwanensis DSM 18899</name>
    <dbReference type="NCBI Taxonomy" id="1121279"/>
    <lineage>
        <taxon>Bacteria</taxon>
        <taxon>Pseudomonadati</taxon>
        <taxon>Pseudomonadota</taxon>
        <taxon>Betaproteobacteria</taxon>
        <taxon>Neisseriales</taxon>
        <taxon>Chitinibacteraceae</taxon>
        <taxon>Chitinimonas</taxon>
    </lineage>
</organism>
<dbReference type="Gene3D" id="1.10.3730.20">
    <property type="match status" value="1"/>
</dbReference>
<feature type="domain" description="EamA" evidence="2">
    <location>
        <begin position="4"/>
        <end position="135"/>
    </location>
</feature>
<keyword evidence="1" id="KW-0472">Membrane</keyword>
<reference evidence="3 4" key="1">
    <citation type="submission" date="2016-11" db="EMBL/GenBank/DDBJ databases">
        <authorList>
            <person name="Jaros S."/>
            <person name="Januszkiewicz K."/>
            <person name="Wedrychowicz H."/>
        </authorList>
    </citation>
    <scope>NUCLEOTIDE SEQUENCE [LARGE SCALE GENOMIC DNA]</scope>
    <source>
        <strain evidence="3 4">DSM 18899</strain>
    </source>
</reference>
<keyword evidence="4" id="KW-1185">Reference proteome</keyword>
<evidence type="ECO:0000256" key="1">
    <source>
        <dbReference type="SAM" id="Phobius"/>
    </source>
</evidence>
<name>A0A1K2HNV8_9NEIS</name>
<dbReference type="SUPFAM" id="SSF103481">
    <property type="entry name" value="Multidrug resistance efflux transporter EmrE"/>
    <property type="match status" value="2"/>
</dbReference>
<dbReference type="InterPro" id="IPR037185">
    <property type="entry name" value="EmrE-like"/>
</dbReference>
<feature type="transmembrane region" description="Helical" evidence="1">
    <location>
        <begin position="33"/>
        <end position="53"/>
    </location>
</feature>
<dbReference type="AlphaFoldDB" id="A0A1K2HNV8"/>
<dbReference type="STRING" id="1121279.SAMN02745887_03009"/>
<accession>A0A1K2HNV8</accession>
<feature type="transmembrane region" description="Helical" evidence="1">
    <location>
        <begin position="65"/>
        <end position="85"/>
    </location>
</feature>
<feature type="domain" description="EamA" evidence="2">
    <location>
        <begin position="149"/>
        <end position="283"/>
    </location>
</feature>
<gene>
    <name evidence="3" type="ORF">SAMN02745887_03009</name>
</gene>
<evidence type="ECO:0000313" key="3">
    <source>
        <dbReference type="EMBL" id="SFZ78484.1"/>
    </source>
</evidence>
<dbReference type="Pfam" id="PF00892">
    <property type="entry name" value="EamA"/>
    <property type="match status" value="2"/>
</dbReference>
<feature type="transmembrane region" description="Helical" evidence="1">
    <location>
        <begin position="119"/>
        <end position="138"/>
    </location>
</feature>
<dbReference type="Proteomes" id="UP000186513">
    <property type="component" value="Unassembled WGS sequence"/>
</dbReference>
<dbReference type="EMBL" id="FPKR01000012">
    <property type="protein sequence ID" value="SFZ78484.1"/>
    <property type="molecule type" value="Genomic_DNA"/>
</dbReference>
<feature type="transmembrane region" description="Helical" evidence="1">
    <location>
        <begin position="173"/>
        <end position="195"/>
    </location>
</feature>